<feature type="transmembrane region" description="Helical" evidence="1">
    <location>
        <begin position="83"/>
        <end position="106"/>
    </location>
</feature>
<sequence>MIGASCMRHSLEASMEANEVVMLTIDNIWRSTQRYYITAPLTVYSMMEGMQDYIRFHCYGQDITYNDRNGTSSQSGREAQGKIAVYLVKYWTLLLEIFAVVAWVYFCGTGHLDEGGLTSLIIITVIALDVLHPCAYLWVGETTMTQELASSMSWYQAFTTLGWWELLLHDLILNDFVTGFLKWLGPAWMIAMPLLTLVFPYLGVNQAFMLVATVHNR</sequence>
<organism evidence="2 3">
    <name type="scientific">Durusdinium trenchii</name>
    <dbReference type="NCBI Taxonomy" id="1381693"/>
    <lineage>
        <taxon>Eukaryota</taxon>
        <taxon>Sar</taxon>
        <taxon>Alveolata</taxon>
        <taxon>Dinophyceae</taxon>
        <taxon>Suessiales</taxon>
        <taxon>Symbiodiniaceae</taxon>
        <taxon>Durusdinium</taxon>
    </lineage>
</organism>
<feature type="transmembrane region" description="Helical" evidence="1">
    <location>
        <begin position="151"/>
        <end position="168"/>
    </location>
</feature>
<keyword evidence="3" id="KW-1185">Reference proteome</keyword>
<feature type="transmembrane region" description="Helical" evidence="1">
    <location>
        <begin position="118"/>
        <end position="139"/>
    </location>
</feature>
<reference evidence="2 3" key="1">
    <citation type="submission" date="2024-02" db="EMBL/GenBank/DDBJ databases">
        <authorList>
            <person name="Chen Y."/>
            <person name="Shah S."/>
            <person name="Dougan E. K."/>
            <person name="Thang M."/>
            <person name="Chan C."/>
        </authorList>
    </citation>
    <scope>NUCLEOTIDE SEQUENCE [LARGE SCALE GENOMIC DNA]</scope>
</reference>
<name>A0ABP0R4I7_9DINO</name>
<keyword evidence="1" id="KW-0472">Membrane</keyword>
<evidence type="ECO:0000256" key="1">
    <source>
        <dbReference type="SAM" id="Phobius"/>
    </source>
</evidence>
<feature type="transmembrane region" description="Helical" evidence="1">
    <location>
        <begin position="188"/>
        <end position="212"/>
    </location>
</feature>
<dbReference type="Proteomes" id="UP001642464">
    <property type="component" value="Unassembled WGS sequence"/>
</dbReference>
<keyword evidence="1" id="KW-1133">Transmembrane helix</keyword>
<comment type="caution">
    <text evidence="2">The sequence shown here is derived from an EMBL/GenBank/DDBJ whole genome shotgun (WGS) entry which is preliminary data.</text>
</comment>
<evidence type="ECO:0000313" key="2">
    <source>
        <dbReference type="EMBL" id="CAK9094027.1"/>
    </source>
</evidence>
<accession>A0ABP0R4I7</accession>
<keyword evidence="1" id="KW-0812">Transmembrane</keyword>
<protein>
    <submittedName>
        <fullName evidence="2">Uncharacterized protein</fullName>
    </submittedName>
</protein>
<proteinExistence type="predicted"/>
<evidence type="ECO:0000313" key="3">
    <source>
        <dbReference type="Proteomes" id="UP001642464"/>
    </source>
</evidence>
<gene>
    <name evidence="2" type="ORF">SCF082_LOCUS44209</name>
</gene>
<dbReference type="EMBL" id="CAXAMM010040562">
    <property type="protein sequence ID" value="CAK9094027.1"/>
    <property type="molecule type" value="Genomic_DNA"/>
</dbReference>